<feature type="region of interest" description="Disordered" evidence="1">
    <location>
        <begin position="54"/>
        <end position="113"/>
    </location>
</feature>
<dbReference type="EMBL" id="CAJVPV010038772">
    <property type="protein sequence ID" value="CAG8757223.1"/>
    <property type="molecule type" value="Genomic_DNA"/>
</dbReference>
<protein>
    <submittedName>
        <fullName evidence="3">15865_t:CDS:1</fullName>
    </submittedName>
</protein>
<evidence type="ECO:0000313" key="4">
    <source>
        <dbReference type="Proteomes" id="UP000789342"/>
    </source>
</evidence>
<dbReference type="PANTHER" id="PTHR10663:SF375">
    <property type="entry name" value="LD29171P"/>
    <property type="match status" value="1"/>
</dbReference>
<evidence type="ECO:0000256" key="1">
    <source>
        <dbReference type="SAM" id="MobiDB-lite"/>
    </source>
</evidence>
<organism evidence="3 4">
    <name type="scientific">Acaulospora morrowiae</name>
    <dbReference type="NCBI Taxonomy" id="94023"/>
    <lineage>
        <taxon>Eukaryota</taxon>
        <taxon>Fungi</taxon>
        <taxon>Fungi incertae sedis</taxon>
        <taxon>Mucoromycota</taxon>
        <taxon>Glomeromycotina</taxon>
        <taxon>Glomeromycetes</taxon>
        <taxon>Diversisporales</taxon>
        <taxon>Acaulosporaceae</taxon>
        <taxon>Acaulospora</taxon>
    </lineage>
</organism>
<keyword evidence="4" id="KW-1185">Reference proteome</keyword>
<gene>
    <name evidence="3" type="ORF">AMORRO_LOCUS15680</name>
</gene>
<dbReference type="OrthoDB" id="3260456at2759"/>
<proteinExistence type="predicted"/>
<dbReference type="PANTHER" id="PTHR10663">
    <property type="entry name" value="GUANYL-NUCLEOTIDE EXCHANGE FACTOR"/>
    <property type="match status" value="1"/>
</dbReference>
<name>A0A9N9J2Z9_9GLOM</name>
<comment type="caution">
    <text evidence="3">The sequence shown here is derived from an EMBL/GenBank/DDBJ whole genome shotgun (WGS) entry which is preliminary data.</text>
</comment>
<accession>A0A9N9J2Z9</accession>
<reference evidence="3" key="1">
    <citation type="submission" date="2021-06" db="EMBL/GenBank/DDBJ databases">
        <authorList>
            <person name="Kallberg Y."/>
            <person name="Tangrot J."/>
            <person name="Rosling A."/>
        </authorList>
    </citation>
    <scope>NUCLEOTIDE SEQUENCE</scope>
    <source>
        <strain evidence="3">CL551</strain>
    </source>
</reference>
<dbReference type="GO" id="GO:0005794">
    <property type="term" value="C:Golgi apparatus"/>
    <property type="evidence" value="ECO:0007669"/>
    <property type="project" value="UniProtKB-ARBA"/>
</dbReference>
<feature type="compositionally biased region" description="Basic and acidic residues" evidence="1">
    <location>
        <begin position="74"/>
        <end position="93"/>
    </location>
</feature>
<dbReference type="AlphaFoldDB" id="A0A9N9J2Z9"/>
<feature type="non-terminal residue" evidence="3">
    <location>
        <position position="405"/>
    </location>
</feature>
<dbReference type="InterPro" id="IPR032691">
    <property type="entry name" value="Mon2/Sec7/BIG1-like_HUS"/>
</dbReference>
<feature type="non-terminal residue" evidence="3">
    <location>
        <position position="1"/>
    </location>
</feature>
<evidence type="ECO:0000313" key="3">
    <source>
        <dbReference type="EMBL" id="CAG8757223.1"/>
    </source>
</evidence>
<feature type="domain" description="Mon2/Sec7/BIG1-like HUS" evidence="2">
    <location>
        <begin position="233"/>
        <end position="398"/>
    </location>
</feature>
<sequence length="405" mass="45603">SSLLKSIRTSYNIFLLSKDSKNQTIAQGTLTQMIHHVFSRINISSEPKFELHAVTRKKKSRDHQDNASTIIVNEKSDDANLEHDPDLGARENGDEFDVQYGEGQNSRKGSLDEESVFAENCQIPVKSEGTDESLGEEGVLAENDLSLEGGANGDVSPGNVSTPIKLEGEHALEFGQWNDAQRVDDEVTKAVEAFKNPESVPAEEKVTLGSLENRQSFEAEQSDDCTDKEELFIKDAFLVFRSLCKLSMKTVSTTDLKSHSMRSKLLSLHLILTILSSHTNVFLSPNVLITSSTTHERTLFVQAIKQYLCLSLNRNAVSPVPQVFEISLEIFWKCMSKLRSHLKKEIEVFINEIFLPIMELRSSSMKQKYALMNILARICSDPQTLVEIYLNYDCDREALDNTYER</sequence>
<dbReference type="Proteomes" id="UP000789342">
    <property type="component" value="Unassembled WGS sequence"/>
</dbReference>
<dbReference type="Pfam" id="PF12783">
    <property type="entry name" value="Sec7-like_HUS"/>
    <property type="match status" value="1"/>
</dbReference>
<evidence type="ECO:0000259" key="2">
    <source>
        <dbReference type="Pfam" id="PF12783"/>
    </source>
</evidence>